<dbReference type="RefSeq" id="WP_017742693.1">
    <property type="nucleotide sequence ID" value="NZ_KQ976354.1"/>
</dbReference>
<dbReference type="Proteomes" id="UP000076925">
    <property type="component" value="Unassembled WGS sequence"/>
</dbReference>
<protein>
    <submittedName>
        <fullName evidence="4">Peptidoglycan-binding protein</fullName>
    </submittedName>
</protein>
<reference evidence="4 5" key="1">
    <citation type="journal article" date="2013" name="Genome Biol. Evol.">
        <title>Genomes of Stigonematalean cyanobacteria (subsection V) and the evolution of oxygenic photosynthesis from prokaryotes to plastids.</title>
        <authorList>
            <person name="Dagan T."/>
            <person name="Roettger M."/>
            <person name="Stucken K."/>
            <person name="Landan G."/>
            <person name="Koch R."/>
            <person name="Major P."/>
            <person name="Gould S.B."/>
            <person name="Goremykin V.V."/>
            <person name="Rippka R."/>
            <person name="Tandeau de Marsac N."/>
            <person name="Gugger M."/>
            <person name="Lockhart P.J."/>
            <person name="Allen J.F."/>
            <person name="Brune I."/>
            <person name="Maus I."/>
            <person name="Puhler A."/>
            <person name="Martin W.F."/>
        </authorList>
    </citation>
    <scope>NUCLEOTIDE SEQUENCE [LARGE SCALE GENOMIC DNA]</scope>
    <source>
        <strain evidence="4 5">PCC 7110</strain>
    </source>
</reference>
<accession>A0A139WUD0</accession>
<evidence type="ECO:0000256" key="1">
    <source>
        <dbReference type="SAM" id="MobiDB-lite"/>
    </source>
</evidence>
<keyword evidence="2" id="KW-1133">Transmembrane helix</keyword>
<dbReference type="AlphaFoldDB" id="A0A139WUD0"/>
<feature type="region of interest" description="Disordered" evidence="1">
    <location>
        <begin position="158"/>
        <end position="235"/>
    </location>
</feature>
<dbReference type="InterPro" id="IPR036365">
    <property type="entry name" value="PGBD-like_sf"/>
</dbReference>
<dbReference type="PANTHER" id="PTHR15124">
    <property type="entry name" value="SELENOPROTEIN W"/>
    <property type="match status" value="1"/>
</dbReference>
<comment type="caution">
    <text evidence="4">The sequence shown here is derived from an EMBL/GenBank/DDBJ whole genome shotgun (WGS) entry which is preliminary data.</text>
</comment>
<keyword evidence="5" id="KW-1185">Reference proteome</keyword>
<feature type="compositionally biased region" description="Pro residues" evidence="1">
    <location>
        <begin position="222"/>
        <end position="235"/>
    </location>
</feature>
<keyword evidence="2" id="KW-0472">Membrane</keyword>
<dbReference type="PANTHER" id="PTHR15124:SF27">
    <property type="entry name" value="MIGRATION AND INVASION ENHANCER 1"/>
    <property type="match status" value="1"/>
</dbReference>
<feature type="compositionally biased region" description="Low complexity" evidence="1">
    <location>
        <begin position="203"/>
        <end position="221"/>
    </location>
</feature>
<evidence type="ECO:0000256" key="2">
    <source>
        <dbReference type="SAM" id="Phobius"/>
    </source>
</evidence>
<feature type="transmembrane region" description="Helical" evidence="2">
    <location>
        <begin position="12"/>
        <end position="34"/>
    </location>
</feature>
<name>A0A139WUD0_9CYAN</name>
<evidence type="ECO:0000259" key="3">
    <source>
        <dbReference type="Pfam" id="PF01471"/>
    </source>
</evidence>
<dbReference type="OrthoDB" id="465360at2"/>
<proteinExistence type="predicted"/>
<evidence type="ECO:0000313" key="4">
    <source>
        <dbReference type="EMBL" id="KYC36013.1"/>
    </source>
</evidence>
<dbReference type="Gene3D" id="1.10.101.10">
    <property type="entry name" value="PGBD-like superfamily/PGBD"/>
    <property type="match status" value="2"/>
</dbReference>
<organism evidence="4 5">
    <name type="scientific">Scytonema hofmannii PCC 7110</name>
    <dbReference type="NCBI Taxonomy" id="128403"/>
    <lineage>
        <taxon>Bacteria</taxon>
        <taxon>Bacillati</taxon>
        <taxon>Cyanobacteriota</taxon>
        <taxon>Cyanophyceae</taxon>
        <taxon>Nostocales</taxon>
        <taxon>Scytonemataceae</taxon>
        <taxon>Scytonema</taxon>
    </lineage>
</organism>
<dbReference type="InterPro" id="IPR002477">
    <property type="entry name" value="Peptidoglycan-bd-like"/>
</dbReference>
<evidence type="ECO:0000313" key="5">
    <source>
        <dbReference type="Proteomes" id="UP000076925"/>
    </source>
</evidence>
<dbReference type="STRING" id="128403.WA1_40430"/>
<feature type="compositionally biased region" description="Low complexity" evidence="1">
    <location>
        <begin position="183"/>
        <end position="195"/>
    </location>
</feature>
<feature type="compositionally biased region" description="Pro residues" evidence="1">
    <location>
        <begin position="164"/>
        <end position="182"/>
    </location>
</feature>
<sequence>MWCVFGKSSVSVATACLITTSIVITGTAFAALRYTPQQFRSVLRGLGYNIKVSNAPLTDADTKKVILEFQKGYKLKPADGVAGEKTQDLAGATIGILQGNLNLVVKPNPLLPKNQYYGPRTEAAVKLYQKKVGLQETGIADLALRQRLDQEAKDILKGAAPTPTAEPTPTTEPTPTPSPTSKPKPTRKPTSTPTTSPKPKPTSTPEASPTETPTPEATETPTPTPTPTPTSTPTP</sequence>
<dbReference type="EMBL" id="ANNX02000047">
    <property type="protein sequence ID" value="KYC36013.1"/>
    <property type="molecule type" value="Genomic_DNA"/>
</dbReference>
<feature type="domain" description="Peptidoglycan binding-like" evidence="3">
    <location>
        <begin position="41"/>
        <end position="87"/>
    </location>
</feature>
<dbReference type="InterPro" id="IPR036366">
    <property type="entry name" value="PGBDSf"/>
</dbReference>
<feature type="domain" description="Peptidoglycan binding-like" evidence="3">
    <location>
        <begin position="112"/>
        <end position="148"/>
    </location>
</feature>
<dbReference type="Pfam" id="PF01471">
    <property type="entry name" value="PG_binding_1"/>
    <property type="match status" value="2"/>
</dbReference>
<dbReference type="SUPFAM" id="SSF47090">
    <property type="entry name" value="PGBD-like"/>
    <property type="match status" value="2"/>
</dbReference>
<keyword evidence="2" id="KW-0812">Transmembrane</keyword>
<gene>
    <name evidence="4" type="ORF">WA1_40430</name>
</gene>
<dbReference type="InterPro" id="IPR051441">
    <property type="entry name" value="SelW_related"/>
</dbReference>